<sequence length="258" mass="27857">MSEPLVEIVGVSKAFPIRGGIFGGVRGVVHAVNDVSFRLARGEVFGLAGESGSGKSTIARMILGLETPTSGAILIDGRDFAGERDWRKRSSVVQMVFQNPGSSLNPRRSVGQSIAVPLAARGHSLRERKRRIAELIAQVQLPSSFVERYPYELSGGQKQRVAIARALAAEPKLMVLDEPTSALDVSVQAKIIELLDELRSRVTAYPVIARSEATKQPMPPLASCGKNRSVFCSQRRAAGRSEGATAAQRPWIASLRSR</sequence>
<keyword evidence="8" id="KW-1185">Reference proteome</keyword>
<dbReference type="InterPro" id="IPR027417">
    <property type="entry name" value="P-loop_NTPase"/>
</dbReference>
<keyword evidence="2" id="KW-0813">Transport</keyword>
<accession>A0A366F7I6</accession>
<feature type="region of interest" description="Disordered" evidence="5">
    <location>
        <begin position="236"/>
        <end position="258"/>
    </location>
</feature>
<proteinExistence type="inferred from homology"/>
<dbReference type="InterPro" id="IPR003439">
    <property type="entry name" value="ABC_transporter-like_ATP-bd"/>
</dbReference>
<evidence type="ECO:0000256" key="5">
    <source>
        <dbReference type="SAM" id="MobiDB-lite"/>
    </source>
</evidence>
<dbReference type="GO" id="GO:0016887">
    <property type="term" value="F:ATP hydrolysis activity"/>
    <property type="evidence" value="ECO:0007669"/>
    <property type="project" value="InterPro"/>
</dbReference>
<dbReference type="PROSITE" id="PS50893">
    <property type="entry name" value="ABC_TRANSPORTER_2"/>
    <property type="match status" value="1"/>
</dbReference>
<dbReference type="OrthoDB" id="9815712at2"/>
<reference evidence="7 8" key="1">
    <citation type="submission" date="2018-06" db="EMBL/GenBank/DDBJ databases">
        <title>Genomic Encyclopedia of Type Strains, Phase IV (KMG-IV): sequencing the most valuable type-strain genomes for metagenomic binning, comparative biology and taxonomic classification.</title>
        <authorList>
            <person name="Goeker M."/>
        </authorList>
    </citation>
    <scope>NUCLEOTIDE SEQUENCE [LARGE SCALE GENOMIC DNA]</scope>
    <source>
        <strain evidence="7 8">DSM 24875</strain>
    </source>
</reference>
<gene>
    <name evidence="7" type="ORF">DFR50_120120</name>
</gene>
<evidence type="ECO:0000313" key="7">
    <source>
        <dbReference type="EMBL" id="RBP09920.1"/>
    </source>
</evidence>
<dbReference type="CDD" id="cd03257">
    <property type="entry name" value="ABC_NikE_OppD_transporters"/>
    <property type="match status" value="1"/>
</dbReference>
<dbReference type="Gene3D" id="3.40.50.300">
    <property type="entry name" value="P-loop containing nucleotide triphosphate hydrolases"/>
    <property type="match status" value="1"/>
</dbReference>
<comment type="similarity">
    <text evidence="1">Belongs to the ABC transporter superfamily.</text>
</comment>
<dbReference type="SUPFAM" id="SSF52540">
    <property type="entry name" value="P-loop containing nucleoside triphosphate hydrolases"/>
    <property type="match status" value="1"/>
</dbReference>
<dbReference type="PANTHER" id="PTHR43776:SF7">
    <property type="entry name" value="D,D-DIPEPTIDE TRANSPORT ATP-BINDING PROTEIN DDPF-RELATED"/>
    <property type="match status" value="1"/>
</dbReference>
<dbReference type="EMBL" id="QNRK01000020">
    <property type="protein sequence ID" value="RBP09920.1"/>
    <property type="molecule type" value="Genomic_DNA"/>
</dbReference>
<evidence type="ECO:0000256" key="3">
    <source>
        <dbReference type="ARBA" id="ARBA00022741"/>
    </source>
</evidence>
<dbReference type="Proteomes" id="UP000253529">
    <property type="component" value="Unassembled WGS sequence"/>
</dbReference>
<dbReference type="Pfam" id="PF00005">
    <property type="entry name" value="ABC_tran"/>
    <property type="match status" value="1"/>
</dbReference>
<organism evidence="7 8">
    <name type="scientific">Roseiarcus fermentans</name>
    <dbReference type="NCBI Taxonomy" id="1473586"/>
    <lineage>
        <taxon>Bacteria</taxon>
        <taxon>Pseudomonadati</taxon>
        <taxon>Pseudomonadota</taxon>
        <taxon>Alphaproteobacteria</taxon>
        <taxon>Hyphomicrobiales</taxon>
        <taxon>Roseiarcaceae</taxon>
        <taxon>Roseiarcus</taxon>
    </lineage>
</organism>
<comment type="caution">
    <text evidence="7">The sequence shown here is derived from an EMBL/GenBank/DDBJ whole genome shotgun (WGS) entry which is preliminary data.</text>
</comment>
<evidence type="ECO:0000313" key="8">
    <source>
        <dbReference type="Proteomes" id="UP000253529"/>
    </source>
</evidence>
<dbReference type="AlphaFoldDB" id="A0A366F7I6"/>
<evidence type="ECO:0000256" key="1">
    <source>
        <dbReference type="ARBA" id="ARBA00005417"/>
    </source>
</evidence>
<dbReference type="InterPro" id="IPR017871">
    <property type="entry name" value="ABC_transporter-like_CS"/>
</dbReference>
<evidence type="ECO:0000259" key="6">
    <source>
        <dbReference type="PROSITE" id="PS50893"/>
    </source>
</evidence>
<evidence type="ECO:0000256" key="2">
    <source>
        <dbReference type="ARBA" id="ARBA00022448"/>
    </source>
</evidence>
<keyword evidence="3" id="KW-0547">Nucleotide-binding</keyword>
<feature type="domain" description="ABC transporter" evidence="6">
    <location>
        <begin position="6"/>
        <end position="257"/>
    </location>
</feature>
<name>A0A366F7I6_9HYPH</name>
<evidence type="ECO:0000256" key="4">
    <source>
        <dbReference type="ARBA" id="ARBA00022840"/>
    </source>
</evidence>
<dbReference type="InterPro" id="IPR003593">
    <property type="entry name" value="AAA+_ATPase"/>
</dbReference>
<dbReference type="SMART" id="SM00382">
    <property type="entry name" value="AAA"/>
    <property type="match status" value="1"/>
</dbReference>
<dbReference type="GO" id="GO:0055085">
    <property type="term" value="P:transmembrane transport"/>
    <property type="evidence" value="ECO:0007669"/>
    <property type="project" value="UniProtKB-ARBA"/>
</dbReference>
<dbReference type="GO" id="GO:0005524">
    <property type="term" value="F:ATP binding"/>
    <property type="evidence" value="ECO:0007669"/>
    <property type="project" value="UniProtKB-KW"/>
</dbReference>
<dbReference type="InterPro" id="IPR050319">
    <property type="entry name" value="ABC_transp_ATP-bind"/>
</dbReference>
<dbReference type="PROSITE" id="PS00211">
    <property type="entry name" value="ABC_TRANSPORTER_1"/>
    <property type="match status" value="1"/>
</dbReference>
<dbReference type="PANTHER" id="PTHR43776">
    <property type="entry name" value="TRANSPORT ATP-BINDING PROTEIN"/>
    <property type="match status" value="1"/>
</dbReference>
<keyword evidence="4" id="KW-0067">ATP-binding</keyword>
<protein>
    <submittedName>
        <fullName evidence="7">ABC transporter family protein</fullName>
    </submittedName>
</protein>